<dbReference type="Gene3D" id="3.40.50.300">
    <property type="entry name" value="P-loop containing nucleotide triphosphate hydrolases"/>
    <property type="match status" value="1"/>
</dbReference>
<gene>
    <name evidence="1" type="ORF">FB389_0751</name>
</gene>
<proteinExistence type="predicted"/>
<comment type="caution">
    <text evidence="1">The sequence shown here is derived from an EMBL/GenBank/DDBJ whole genome shotgun (WGS) entry which is preliminary data.</text>
</comment>
<dbReference type="InterPro" id="IPR027417">
    <property type="entry name" value="P-loop_NTPase"/>
</dbReference>
<keyword evidence="2" id="KW-1185">Reference proteome</keyword>
<dbReference type="RefSeq" id="WP_142111421.1">
    <property type="nucleotide sequence ID" value="NZ_BAAATB010000002.1"/>
</dbReference>
<accession>A0A542SN99</accession>
<dbReference type="OrthoDB" id="5144031at2"/>
<dbReference type="Proteomes" id="UP000316181">
    <property type="component" value="Unassembled WGS sequence"/>
</dbReference>
<evidence type="ECO:0000313" key="1">
    <source>
        <dbReference type="EMBL" id="TQK76093.1"/>
    </source>
</evidence>
<reference evidence="1 2" key="1">
    <citation type="submission" date="2019-06" db="EMBL/GenBank/DDBJ databases">
        <title>Sequencing the genomes of 1000 actinobacteria strains.</title>
        <authorList>
            <person name="Klenk H.-P."/>
        </authorList>
    </citation>
    <scope>NUCLEOTIDE SEQUENCE [LARGE SCALE GENOMIC DNA]</scope>
    <source>
        <strain evidence="1 2">DSM 10596</strain>
    </source>
</reference>
<evidence type="ECO:0008006" key="3">
    <source>
        <dbReference type="Google" id="ProtNLM"/>
    </source>
</evidence>
<dbReference type="AlphaFoldDB" id="A0A542SN99"/>
<name>A0A542SN99_9MICO</name>
<sequence length="436" mass="48368">MTKEQFTETRPKLAPIPPESVLLHVGMPKSGTTAIQFSAAKLRPELLQHGVRYPGTGHNHSLASFAVARKRRGWQSGAGRLPIVPMEHWNSLVTEISEDPGNRIFVSHEYFAERSIDVGSKIVSDIPRGVHVVFTIRNQPSLLSSAWQEYLKSGATETIDEWLEIVLNGAPHKHGYPSFARRSNLSENVSKWAALVGPENVTVVVLDKKDRGLLNRSFEQLLALPQGFFERAKLSGRQENRSMTRIEADLVRAANSRIVETPGLDWATFRDFHKFGAVFSLLRDRVPPKDESRIMPDRWALELMAQRAREHALQIESLGVTVVGDLANVYALPHDSGVRQPPTTNVPIDLAAQVEFGAFVAAQKWRAKQALSGKDFARFEPLATATRSAGSQAASTDEMQIALTQALGGVPTLALGRYLASRAVRSATRRLRRRVR</sequence>
<dbReference type="SUPFAM" id="SSF52540">
    <property type="entry name" value="P-loop containing nucleoside triphosphate hydrolases"/>
    <property type="match status" value="1"/>
</dbReference>
<protein>
    <recommendedName>
        <fullName evidence="3">Sulfotransferase family protein</fullName>
    </recommendedName>
</protein>
<evidence type="ECO:0000313" key="2">
    <source>
        <dbReference type="Proteomes" id="UP000316181"/>
    </source>
</evidence>
<organism evidence="1 2">
    <name type="scientific">Rarobacter incanus</name>
    <dbReference type="NCBI Taxonomy" id="153494"/>
    <lineage>
        <taxon>Bacteria</taxon>
        <taxon>Bacillati</taxon>
        <taxon>Actinomycetota</taxon>
        <taxon>Actinomycetes</taxon>
        <taxon>Micrococcales</taxon>
        <taxon>Rarobacteraceae</taxon>
        <taxon>Rarobacter</taxon>
    </lineage>
</organism>
<dbReference type="EMBL" id="VFNV01000001">
    <property type="protein sequence ID" value="TQK76093.1"/>
    <property type="molecule type" value="Genomic_DNA"/>
</dbReference>